<dbReference type="PRINTS" id="PR00181">
    <property type="entry name" value="MALTOSEBP"/>
</dbReference>
<dbReference type="InterPro" id="IPR006060">
    <property type="entry name" value="Maltose/Cyclodextrin-bd"/>
</dbReference>
<keyword evidence="7" id="KW-1185">Reference proteome</keyword>
<evidence type="ECO:0000256" key="2">
    <source>
        <dbReference type="ARBA" id="ARBA00022448"/>
    </source>
</evidence>
<dbReference type="NCBIfam" id="NF007011">
    <property type="entry name" value="PRK09474.1"/>
    <property type="match status" value="1"/>
</dbReference>
<proteinExistence type="inferred from homology"/>
<dbReference type="SUPFAM" id="SSF53850">
    <property type="entry name" value="Periplasmic binding protein-like II"/>
    <property type="match status" value="1"/>
</dbReference>
<feature type="chain" id="PRO_5044971618" description="Maltodextrin-binding protein" evidence="5">
    <location>
        <begin position="28"/>
        <end position="395"/>
    </location>
</feature>
<evidence type="ECO:0000256" key="4">
    <source>
        <dbReference type="ARBA" id="ARBA00022729"/>
    </source>
</evidence>
<feature type="signal peptide" evidence="5">
    <location>
        <begin position="1"/>
        <end position="27"/>
    </location>
</feature>
<evidence type="ECO:0000256" key="1">
    <source>
        <dbReference type="ARBA" id="ARBA00008520"/>
    </source>
</evidence>
<dbReference type="Pfam" id="PF13416">
    <property type="entry name" value="SBP_bac_8"/>
    <property type="match status" value="1"/>
</dbReference>
<dbReference type="Proteomes" id="UP000663570">
    <property type="component" value="Chromosome"/>
</dbReference>
<gene>
    <name evidence="6" type="primary">malE</name>
    <name evidence="6" type="ORF">JY500_07775</name>
</gene>
<keyword evidence="4 5" id="KW-0732">Signal</keyword>
<keyword evidence="3 5" id="KW-0762">Sugar transport</keyword>
<dbReference type="InterPro" id="IPR006059">
    <property type="entry name" value="SBP"/>
</dbReference>
<dbReference type="RefSeq" id="WP_206255870.1">
    <property type="nucleotide sequence ID" value="NZ_CP071060.1"/>
</dbReference>
<organism evidence="6 7">
    <name type="scientific">Niveibacterium microcysteis</name>
    <dbReference type="NCBI Taxonomy" id="2811415"/>
    <lineage>
        <taxon>Bacteria</taxon>
        <taxon>Pseudomonadati</taxon>
        <taxon>Pseudomonadota</taxon>
        <taxon>Betaproteobacteria</taxon>
        <taxon>Rhodocyclales</taxon>
        <taxon>Rhodocyclaceae</taxon>
        <taxon>Niveibacterium</taxon>
    </lineage>
</organism>
<comment type="function">
    <text evidence="5">Part of the ABC transporter complex MalEFGK involved in maltose/maltodextrin import. Binds maltose and higher maltodextrins.</text>
</comment>
<evidence type="ECO:0000313" key="7">
    <source>
        <dbReference type="Proteomes" id="UP000663570"/>
    </source>
</evidence>
<dbReference type="Gene3D" id="3.40.190.10">
    <property type="entry name" value="Periplasmic binding protein-like II"/>
    <property type="match status" value="2"/>
</dbReference>
<evidence type="ECO:0000313" key="6">
    <source>
        <dbReference type="EMBL" id="QSI78499.1"/>
    </source>
</evidence>
<keyword evidence="5" id="KW-0574">Periplasm</keyword>
<dbReference type="PANTHER" id="PTHR30061:SF50">
    <property type="entry name" value="MALTOSE_MALTODEXTRIN-BINDING PERIPLASMIC PROTEIN"/>
    <property type="match status" value="1"/>
</dbReference>
<dbReference type="EMBL" id="CP071060">
    <property type="protein sequence ID" value="QSI78499.1"/>
    <property type="molecule type" value="Genomic_DNA"/>
</dbReference>
<protein>
    <recommendedName>
        <fullName evidence="5">Maltodextrin-binding protein</fullName>
    </recommendedName>
</protein>
<name>A0ABX7MCN6_9RHOO</name>
<evidence type="ECO:0000256" key="3">
    <source>
        <dbReference type="ARBA" id="ARBA00022597"/>
    </source>
</evidence>
<sequence length="395" mass="42626">MKNKIRTRRLRCLAALSLALAAGGVAAAEQGKLLVWVNKDKCFDAWVGTAERYTKQTGVPVKVEATIPDFFHNAAAAGKGPDVVIWAHDILGRWVADGLLQPVVPSQRVRDAIDPQGWQAFSLGRKLWGYPIGIEAIHLIYNKRYVNAPPQSFDDVVALDKRLAPQNRKAILWDLSHIYYSWPLLAANGGYAFKSREDGWNANDVGVANAGAQKGANLLARLVKDGVLPNGASREEAESAFLEGKVAMTIDGPWVWDKLKDANIDFGTAAIPRVGGKPGAPFVGVTGAMVSRASPNRKIAAEFIENALLTPAALKACNADKSLGVPADLRVRAELASDPHVRGMSEAARNGAPMPNNPEMTYFWAPMETALEGIVEGRKAPAELLGAAAKRIRER</sequence>
<keyword evidence="2 5" id="KW-0813">Transport</keyword>
<reference evidence="6 7" key="1">
    <citation type="submission" date="2021-02" db="EMBL/GenBank/DDBJ databases">
        <title>Niveibacterium changnyeongensis HC41.</title>
        <authorList>
            <person name="Kang M."/>
        </authorList>
    </citation>
    <scope>NUCLEOTIDE SEQUENCE [LARGE SCALE GENOMIC DNA]</scope>
    <source>
        <strain evidence="6 7">HC41</strain>
    </source>
</reference>
<accession>A0ABX7MCN6</accession>
<comment type="similarity">
    <text evidence="1 5">Belongs to the bacterial solute-binding protein 1 family.</text>
</comment>
<dbReference type="PANTHER" id="PTHR30061">
    <property type="entry name" value="MALTOSE-BINDING PERIPLASMIC PROTEIN"/>
    <property type="match status" value="1"/>
</dbReference>
<evidence type="ECO:0000256" key="5">
    <source>
        <dbReference type="RuleBase" id="RU365005"/>
    </source>
</evidence>
<comment type="subcellular location">
    <subcellularLocation>
        <location evidence="5">Periplasm</location>
    </subcellularLocation>
</comment>